<protein>
    <submittedName>
        <fullName evidence="1">Uncharacterized protein</fullName>
    </submittedName>
</protein>
<proteinExistence type="predicted"/>
<evidence type="ECO:0000313" key="2">
    <source>
        <dbReference type="Proteomes" id="UP000019202"/>
    </source>
</evidence>
<dbReference type="STRING" id="1427518.XSR1_450001"/>
<name>W1J385_9GAMM</name>
<evidence type="ECO:0000313" key="1">
    <source>
        <dbReference type="EMBL" id="CDL84326.1"/>
    </source>
</evidence>
<keyword evidence="2" id="KW-1185">Reference proteome</keyword>
<dbReference type="EMBL" id="CBXF010000105">
    <property type="protein sequence ID" value="CDL84326.1"/>
    <property type="molecule type" value="Genomic_DNA"/>
</dbReference>
<sequence length="45" mass="5243">MMIPILMGICLSPIRLRWGSEGFWGSVVKLYGSYNAFFRFIEKLD</sequence>
<gene>
    <name evidence="1" type="ORF">XSR1_450001</name>
</gene>
<comment type="caution">
    <text evidence="1">The sequence shown here is derived from an EMBL/GenBank/DDBJ whole genome shotgun (WGS) entry which is preliminary data.</text>
</comment>
<organism evidence="1 2">
    <name type="scientific">Xenorhabdus szentirmaii DSM 16338</name>
    <dbReference type="NCBI Taxonomy" id="1427518"/>
    <lineage>
        <taxon>Bacteria</taxon>
        <taxon>Pseudomonadati</taxon>
        <taxon>Pseudomonadota</taxon>
        <taxon>Gammaproteobacteria</taxon>
        <taxon>Enterobacterales</taxon>
        <taxon>Morganellaceae</taxon>
        <taxon>Xenorhabdus</taxon>
    </lineage>
</organism>
<dbReference type="Proteomes" id="UP000019202">
    <property type="component" value="Unassembled WGS sequence"/>
</dbReference>
<accession>W1J385</accession>
<reference evidence="1" key="1">
    <citation type="submission" date="2013-11" db="EMBL/GenBank/DDBJ databases">
        <title>Draft genome sequence and annotation of the entomopathogenic bacteria, Xenorhabdus cabanillasi strain JM26 and Xenorhabdus szentirmai strain DSM 16338.</title>
        <authorList>
            <person name="Gualtieri M."/>
            <person name="Ogier J.C."/>
            <person name="Pages S."/>
            <person name="Givaudan A."/>
            <person name="Gaudriault S."/>
        </authorList>
    </citation>
    <scope>NUCLEOTIDE SEQUENCE [LARGE SCALE GENOMIC DNA]</scope>
    <source>
        <strain evidence="1">DSM 16338</strain>
    </source>
</reference>
<dbReference type="AlphaFoldDB" id="W1J385"/>